<accession>A0ABV7H2N1</accession>
<dbReference type="RefSeq" id="WP_377301374.1">
    <property type="nucleotide sequence ID" value="NZ_CP180191.1"/>
</dbReference>
<keyword evidence="3" id="KW-1185">Reference proteome</keyword>
<evidence type="ECO:0000256" key="1">
    <source>
        <dbReference type="ARBA" id="ARBA00008591"/>
    </source>
</evidence>
<gene>
    <name evidence="2" type="ORF">ACFOEN_04210</name>
</gene>
<name>A0ABV7H2N1_9BURK</name>
<organism evidence="2 3">
    <name type="scientific">Piscinibacterium candidicorallinum</name>
    <dbReference type="NCBI Taxonomy" id="1793872"/>
    <lineage>
        <taxon>Bacteria</taxon>
        <taxon>Pseudomonadati</taxon>
        <taxon>Pseudomonadota</taxon>
        <taxon>Betaproteobacteria</taxon>
        <taxon>Burkholderiales</taxon>
        <taxon>Piscinibacterium</taxon>
    </lineage>
</organism>
<dbReference type="Gene3D" id="1.20.58.220">
    <property type="entry name" value="Phosphate transport system protein phou homolog 2, domain 2"/>
    <property type="match status" value="1"/>
</dbReference>
<sequence length="212" mass="24165">MLIRFLPGNQRFFRLFSQHAELGVQGCRELLLLLTHLSTERELRAQNVEAAEKAADRITRQTIELLKRTPVAPLHPDAIHKLVSVMDDVLDLAEDTAQTIYLYDIKRVTPAAIQLAEICVACAERLEEAVGLLVSRRNRDGILRLCEQIDKLESDADHVMRAAMSRLFRDEPDTRELIKLKAVYELLEQITDKAEDVANIIEGLVLERSWRG</sequence>
<dbReference type="InterPro" id="IPR038078">
    <property type="entry name" value="PhoU-like_sf"/>
</dbReference>
<evidence type="ECO:0000313" key="3">
    <source>
        <dbReference type="Proteomes" id="UP001595556"/>
    </source>
</evidence>
<dbReference type="Pfam" id="PF01865">
    <property type="entry name" value="PhoU_div"/>
    <property type="match status" value="1"/>
</dbReference>
<proteinExistence type="inferred from homology"/>
<protein>
    <submittedName>
        <fullName evidence="2">DUF47 domain-containing protein</fullName>
    </submittedName>
</protein>
<comment type="caution">
    <text evidence="2">The sequence shown here is derived from an EMBL/GenBank/DDBJ whole genome shotgun (WGS) entry which is preliminary data.</text>
</comment>
<dbReference type="InterPro" id="IPR052912">
    <property type="entry name" value="UPF0111_domain"/>
</dbReference>
<comment type="similarity">
    <text evidence="1">Belongs to the UPF0111 family.</text>
</comment>
<dbReference type="EMBL" id="JBHRTI010000003">
    <property type="protein sequence ID" value="MFC3146843.1"/>
    <property type="molecule type" value="Genomic_DNA"/>
</dbReference>
<dbReference type="PANTHER" id="PTHR37298:SF1">
    <property type="entry name" value="UPF0111 PROTEIN YKAA"/>
    <property type="match status" value="1"/>
</dbReference>
<evidence type="ECO:0000313" key="2">
    <source>
        <dbReference type="EMBL" id="MFC3146843.1"/>
    </source>
</evidence>
<dbReference type="SUPFAM" id="SSF109755">
    <property type="entry name" value="PhoU-like"/>
    <property type="match status" value="1"/>
</dbReference>
<dbReference type="InterPro" id="IPR018445">
    <property type="entry name" value="Put_Phosphate_transp_reg"/>
</dbReference>
<dbReference type="Proteomes" id="UP001595556">
    <property type="component" value="Unassembled WGS sequence"/>
</dbReference>
<dbReference type="PANTHER" id="PTHR37298">
    <property type="entry name" value="UPF0111 PROTEIN YKAA"/>
    <property type="match status" value="1"/>
</dbReference>
<reference evidence="3" key="1">
    <citation type="journal article" date="2019" name="Int. J. Syst. Evol. Microbiol.">
        <title>The Global Catalogue of Microorganisms (GCM) 10K type strain sequencing project: providing services to taxonomists for standard genome sequencing and annotation.</title>
        <authorList>
            <consortium name="The Broad Institute Genomics Platform"/>
            <consortium name="The Broad Institute Genome Sequencing Center for Infectious Disease"/>
            <person name="Wu L."/>
            <person name="Ma J."/>
        </authorList>
    </citation>
    <scope>NUCLEOTIDE SEQUENCE [LARGE SCALE GENOMIC DNA]</scope>
    <source>
        <strain evidence="3">KCTC 52168</strain>
    </source>
</reference>